<dbReference type="EMBL" id="PUIA01000016">
    <property type="protein sequence ID" value="PQO39264.1"/>
    <property type="molecule type" value="Genomic_DNA"/>
</dbReference>
<evidence type="ECO:0000313" key="2">
    <source>
        <dbReference type="EMBL" id="PQO39264.1"/>
    </source>
</evidence>
<evidence type="ECO:0000313" key="3">
    <source>
        <dbReference type="Proteomes" id="UP000240009"/>
    </source>
</evidence>
<feature type="chain" id="PRO_5015621903" description="Lipoprotein" evidence="1">
    <location>
        <begin position="26"/>
        <end position="164"/>
    </location>
</feature>
<keyword evidence="1" id="KW-0732">Signal</keyword>
<dbReference type="OrthoDB" id="269097at2"/>
<dbReference type="RefSeq" id="WP_105350596.1">
    <property type="nucleotide sequence ID" value="NZ_PUIA01000016.1"/>
</dbReference>
<comment type="caution">
    <text evidence="2">The sequence shown here is derived from an EMBL/GenBank/DDBJ whole genome shotgun (WGS) entry which is preliminary data.</text>
</comment>
<dbReference type="AlphaFoldDB" id="A0A2S8G539"/>
<reference evidence="2 3" key="1">
    <citation type="submission" date="2018-02" db="EMBL/GenBank/DDBJ databases">
        <title>Comparative genomes isolates from brazilian mangrove.</title>
        <authorList>
            <person name="Araujo J.E."/>
            <person name="Taketani R.G."/>
            <person name="Silva M.C.P."/>
            <person name="Loureco M.V."/>
            <person name="Andreote F.D."/>
        </authorList>
    </citation>
    <scope>NUCLEOTIDE SEQUENCE [LARGE SCALE GENOMIC DNA]</scope>
    <source>
        <strain evidence="2 3">HEX-2 MGV</strain>
    </source>
</reference>
<proteinExistence type="predicted"/>
<accession>A0A2S8G539</accession>
<feature type="signal peptide" evidence="1">
    <location>
        <begin position="1"/>
        <end position="25"/>
    </location>
</feature>
<gene>
    <name evidence="2" type="ORF">C5Y96_05250</name>
</gene>
<evidence type="ECO:0000256" key="1">
    <source>
        <dbReference type="SAM" id="SignalP"/>
    </source>
</evidence>
<evidence type="ECO:0008006" key="4">
    <source>
        <dbReference type="Google" id="ProtNLM"/>
    </source>
</evidence>
<organism evidence="2 3">
    <name type="scientific">Blastopirellula marina</name>
    <dbReference type="NCBI Taxonomy" id="124"/>
    <lineage>
        <taxon>Bacteria</taxon>
        <taxon>Pseudomonadati</taxon>
        <taxon>Planctomycetota</taxon>
        <taxon>Planctomycetia</taxon>
        <taxon>Pirellulales</taxon>
        <taxon>Pirellulaceae</taxon>
        <taxon>Blastopirellula</taxon>
    </lineage>
</organism>
<sequence length="164" mass="18277">MNRQLPLFTLPVLAILILGSGCSMVPQSDAVSTQDQAMIPQNQPMIMVEMQSPETGNQTQKIPLASAPTLQAAITQVKANKKFDRFHIAVSRLPDRPGMPPQKLISKYDHHNEQIPFEYDYQLRPGDRVVIVKDPTDTMDDLLGKIIGPMRMAAGREPIDKSPF</sequence>
<dbReference type="Proteomes" id="UP000240009">
    <property type="component" value="Unassembled WGS sequence"/>
</dbReference>
<dbReference type="PROSITE" id="PS51257">
    <property type="entry name" value="PROKAR_LIPOPROTEIN"/>
    <property type="match status" value="1"/>
</dbReference>
<name>A0A2S8G539_9BACT</name>
<protein>
    <recommendedName>
        <fullName evidence="4">Lipoprotein</fullName>
    </recommendedName>
</protein>